<dbReference type="PANTHER" id="PTHR34818">
    <property type="entry name" value="PROTEIN BLI-3"/>
    <property type="match status" value="1"/>
</dbReference>
<dbReference type="Pfam" id="PF16242">
    <property type="entry name" value="Pyrid_ox_like"/>
    <property type="match status" value="1"/>
</dbReference>
<accession>A0A368Y8S3</accession>
<dbReference type="Gene3D" id="2.30.110.10">
    <property type="entry name" value="Electron Transport, Fmn-binding Protein, Chain A"/>
    <property type="match status" value="1"/>
</dbReference>
<feature type="domain" description="General stress protein FMN-binding split barrel" evidence="1">
    <location>
        <begin position="6"/>
        <end position="154"/>
    </location>
</feature>
<dbReference type="EMBL" id="QPJK01000001">
    <property type="protein sequence ID" value="RCW76495.1"/>
    <property type="molecule type" value="Genomic_DNA"/>
</dbReference>
<name>A0A368Y8S3_9BURK</name>
<dbReference type="InterPro" id="IPR038725">
    <property type="entry name" value="YdaG_split_barrel_FMN-bd"/>
</dbReference>
<dbReference type="SUPFAM" id="SSF50475">
    <property type="entry name" value="FMN-binding split barrel"/>
    <property type="match status" value="1"/>
</dbReference>
<protein>
    <submittedName>
        <fullName evidence="2">General stress protein 26</fullName>
    </submittedName>
</protein>
<evidence type="ECO:0000313" key="3">
    <source>
        <dbReference type="Proteomes" id="UP000252884"/>
    </source>
</evidence>
<keyword evidence="3" id="KW-1185">Reference proteome</keyword>
<dbReference type="RefSeq" id="WP_114466548.1">
    <property type="nucleotide sequence ID" value="NZ_QPJK01000001.1"/>
</dbReference>
<dbReference type="InterPro" id="IPR052917">
    <property type="entry name" value="Stress-Dev_Protein"/>
</dbReference>
<proteinExistence type="predicted"/>
<dbReference type="PANTHER" id="PTHR34818:SF1">
    <property type="entry name" value="PROTEIN BLI-3"/>
    <property type="match status" value="1"/>
</dbReference>
<gene>
    <name evidence="2" type="ORF">DES41_1011101</name>
</gene>
<reference evidence="2 3" key="1">
    <citation type="submission" date="2018-07" db="EMBL/GenBank/DDBJ databases">
        <title>Genomic Encyclopedia of Type Strains, Phase IV (KMG-IV): sequencing the most valuable type-strain genomes for metagenomic binning, comparative biology and taxonomic classification.</title>
        <authorList>
            <person name="Goeker M."/>
        </authorList>
    </citation>
    <scope>NUCLEOTIDE SEQUENCE [LARGE SCALE GENOMIC DNA]</scope>
    <source>
        <strain evidence="2 3">DSM 21634</strain>
    </source>
</reference>
<sequence>MSTPEDRQQLWELIKDIKFAMFTTRHPTNGHLHSRPMTTQNKQLDEDDRLWFFMSRTSDSVEDLASEANVNVSYADTGADSYVSVSGTATVSEDKAKARALWNKMTEAWFPGGVDDPDVALVEVRITHAHFWDVKANKLTQLYKMAKAAATGKPPTDMGESREVRMRAD</sequence>
<evidence type="ECO:0000313" key="2">
    <source>
        <dbReference type="EMBL" id="RCW76495.1"/>
    </source>
</evidence>
<organism evidence="2 3">
    <name type="scientific">Pseudorhodoferax soli</name>
    <dbReference type="NCBI Taxonomy" id="545864"/>
    <lineage>
        <taxon>Bacteria</taxon>
        <taxon>Pseudomonadati</taxon>
        <taxon>Pseudomonadota</taxon>
        <taxon>Betaproteobacteria</taxon>
        <taxon>Burkholderiales</taxon>
        <taxon>Comamonadaceae</taxon>
    </lineage>
</organism>
<dbReference type="OrthoDB" id="1432662at2"/>
<dbReference type="InterPro" id="IPR012349">
    <property type="entry name" value="Split_barrel_FMN-bd"/>
</dbReference>
<comment type="caution">
    <text evidence="2">The sequence shown here is derived from an EMBL/GenBank/DDBJ whole genome shotgun (WGS) entry which is preliminary data.</text>
</comment>
<dbReference type="Proteomes" id="UP000252884">
    <property type="component" value="Unassembled WGS sequence"/>
</dbReference>
<dbReference type="AlphaFoldDB" id="A0A368Y8S3"/>
<evidence type="ECO:0000259" key="1">
    <source>
        <dbReference type="Pfam" id="PF16242"/>
    </source>
</evidence>